<proteinExistence type="predicted"/>
<sequence length="203" mass="23312">MVQNDSLITFKMTGTQFEDGFNLYYMLKALGDFHTIIDKSYLTIKNKKKMSEKDREILRLRAFSFEKGSFVTNLSIDILAATQVVLPYFLSLTPKEIWEIATQGYKYLTFVLEAFSRNEKVRIESSGQDNVVNVINGSDNQIIQIHEQTLVFVQRAVGDYENLVNNINPKHGINQIQAYQKNSNSKGINITDYEKSFFKGGRL</sequence>
<evidence type="ECO:0000313" key="1">
    <source>
        <dbReference type="EMBL" id="PHJ39942.1"/>
    </source>
</evidence>
<dbReference type="OrthoDB" id="3035939at2"/>
<dbReference type="RefSeq" id="WP_099081817.1">
    <property type="nucleotide sequence ID" value="NZ_AWQQ01000002.1"/>
</dbReference>
<accession>A0A2C6MJA4</accession>
<reference evidence="1 2" key="1">
    <citation type="submission" date="2013-09" db="EMBL/GenBank/DDBJ databases">
        <title>Biodegradation of hydrocarbons in the deep terrestrial subsurface : characterization of a microbial consortium composed of two Desulfotomaculum species originating from a deep geological formation.</title>
        <authorList>
            <person name="Aullo T."/>
            <person name="Berlendis S."/>
            <person name="Lascourreges J.-F."/>
            <person name="Dessort D."/>
            <person name="Saint-Laurent S."/>
            <person name="Schraauwers B."/>
            <person name="Mas J."/>
            <person name="Magot M."/>
            <person name="Ranchou-Peyruse A."/>
        </authorList>
    </citation>
    <scope>NUCLEOTIDE SEQUENCE [LARGE SCALE GENOMIC DNA]</scope>
    <source>
        <strain evidence="1 2">Bs107</strain>
    </source>
</reference>
<name>A0A2C6MJA4_9FIRM</name>
<gene>
    <name evidence="1" type="ORF">P378_00030</name>
</gene>
<organism evidence="1 2">
    <name type="scientific">Desulforamulus profundi</name>
    <dbReference type="NCBI Taxonomy" id="1383067"/>
    <lineage>
        <taxon>Bacteria</taxon>
        <taxon>Bacillati</taxon>
        <taxon>Bacillota</taxon>
        <taxon>Clostridia</taxon>
        <taxon>Eubacteriales</taxon>
        <taxon>Peptococcaceae</taxon>
        <taxon>Desulforamulus</taxon>
    </lineage>
</organism>
<protein>
    <submittedName>
        <fullName evidence="1">Uncharacterized protein</fullName>
    </submittedName>
</protein>
<dbReference type="AlphaFoldDB" id="A0A2C6MJA4"/>
<comment type="caution">
    <text evidence="1">The sequence shown here is derived from an EMBL/GenBank/DDBJ whole genome shotgun (WGS) entry which is preliminary data.</text>
</comment>
<dbReference type="Proteomes" id="UP000222564">
    <property type="component" value="Unassembled WGS sequence"/>
</dbReference>
<evidence type="ECO:0000313" key="2">
    <source>
        <dbReference type="Proteomes" id="UP000222564"/>
    </source>
</evidence>
<dbReference type="EMBL" id="AWQQ01000002">
    <property type="protein sequence ID" value="PHJ39942.1"/>
    <property type="molecule type" value="Genomic_DNA"/>
</dbReference>
<keyword evidence="2" id="KW-1185">Reference proteome</keyword>